<evidence type="ECO:0000313" key="10">
    <source>
        <dbReference type="EMBL" id="ERG63898.1"/>
    </source>
</evidence>
<evidence type="ECO:0000256" key="2">
    <source>
        <dbReference type="ARBA" id="ARBA00012939"/>
    </source>
</evidence>
<evidence type="ECO:0000256" key="3">
    <source>
        <dbReference type="ARBA" id="ARBA00016219"/>
    </source>
</evidence>
<feature type="domain" description="Mannitol dehydrogenase C-terminal" evidence="9">
    <location>
        <begin position="197"/>
        <end position="338"/>
    </location>
</feature>
<dbReference type="GO" id="GO:0005829">
    <property type="term" value="C:cytosol"/>
    <property type="evidence" value="ECO:0007669"/>
    <property type="project" value="TreeGrafter"/>
</dbReference>
<comment type="caution">
    <text evidence="10">The sequence shown here is derived from an EMBL/GenBank/DDBJ whole genome shotgun (WGS) entry which is preliminary data.</text>
</comment>
<dbReference type="InterPro" id="IPR013131">
    <property type="entry name" value="Mannitol_DH_N"/>
</dbReference>
<sequence length="377" mass="40217">MRAVHFGAGNIGRGFVGLILHRAGFEVTFVDVNAELIGMLQSADAYRVREVGPEARIHTVTGFSGIDSSADPEAAARAVAEADVVTCAVGPSAMRFIAPAIRAGLEQREGAPVVVMACENAIGASDTLREHVLDGAPELADRAVFANTAVDRIIPPQDPHGLDVVVEDFFEWSIDRAAFERGGIAAPEIGDAHFVDDLGPYIERKLFTVNTGHATTAYAGWVAGAGTIAAALELPEIRAAVEAALTDTSRLLVAKHGFDEAEHAAYVARAIARFENPALPDTCERIGRQPLRKLSRHERFVEPAAQLVDRGESADALVAAFGTALRFDAPGDEQALELQELLRSLDPAAFVARVTGLEAEHPLTARLVEVVREARAR</sequence>
<dbReference type="GO" id="GO:0008926">
    <property type="term" value="F:mannitol-1-phosphate 5-dehydrogenase activity"/>
    <property type="evidence" value="ECO:0007669"/>
    <property type="project" value="UniProtKB-UniRule"/>
</dbReference>
<dbReference type="NCBIfam" id="NF002652">
    <property type="entry name" value="PRK02318.2-5"/>
    <property type="match status" value="1"/>
</dbReference>
<name>U1LA39_9MICO</name>
<dbReference type="SUPFAM" id="SSF48179">
    <property type="entry name" value="6-phosphogluconate dehydrogenase C-terminal domain-like"/>
    <property type="match status" value="1"/>
</dbReference>
<dbReference type="EMBL" id="ASHR01000028">
    <property type="protein sequence ID" value="ERG63898.1"/>
    <property type="molecule type" value="Genomic_DNA"/>
</dbReference>
<organism evidence="10 11">
    <name type="scientific">Agrococcus pavilionensis RW1</name>
    <dbReference type="NCBI Taxonomy" id="1330458"/>
    <lineage>
        <taxon>Bacteria</taxon>
        <taxon>Bacillati</taxon>
        <taxon>Actinomycetota</taxon>
        <taxon>Actinomycetes</taxon>
        <taxon>Micrococcales</taxon>
        <taxon>Microbacteriaceae</taxon>
        <taxon>Agrococcus</taxon>
    </lineage>
</organism>
<comment type="similarity">
    <text evidence="1 7">Belongs to the mannitol dehydrogenase family.</text>
</comment>
<dbReference type="Pfam" id="PF01232">
    <property type="entry name" value="Mannitol_dh"/>
    <property type="match status" value="1"/>
</dbReference>
<dbReference type="RefSeq" id="WP_021010863.1">
    <property type="nucleotide sequence ID" value="NZ_ASHR01000028.1"/>
</dbReference>
<dbReference type="AlphaFoldDB" id="U1LA39"/>
<dbReference type="Gene3D" id="3.40.50.720">
    <property type="entry name" value="NAD(P)-binding Rossmann-like Domain"/>
    <property type="match status" value="1"/>
</dbReference>
<proteinExistence type="inferred from homology"/>
<dbReference type="InterPro" id="IPR023028">
    <property type="entry name" value="Mannitol_1_phos_5_DH"/>
</dbReference>
<dbReference type="HAMAP" id="MF_00196">
    <property type="entry name" value="Mannitol_dehydrog"/>
    <property type="match status" value="1"/>
</dbReference>
<dbReference type="Pfam" id="PF08125">
    <property type="entry name" value="Mannitol_dh_C"/>
    <property type="match status" value="1"/>
</dbReference>
<dbReference type="PRINTS" id="PR00084">
    <property type="entry name" value="MTLDHDRGNASE"/>
</dbReference>
<comment type="catalytic activity">
    <reaction evidence="6 7">
        <text>D-mannitol 1-phosphate + NAD(+) = beta-D-fructose 6-phosphate + NADH + H(+)</text>
        <dbReference type="Rhea" id="RHEA:19661"/>
        <dbReference type="ChEBI" id="CHEBI:15378"/>
        <dbReference type="ChEBI" id="CHEBI:57540"/>
        <dbReference type="ChEBI" id="CHEBI:57634"/>
        <dbReference type="ChEBI" id="CHEBI:57945"/>
        <dbReference type="ChEBI" id="CHEBI:61381"/>
        <dbReference type="EC" id="1.1.1.17"/>
    </reaction>
</comment>
<evidence type="ECO:0000256" key="6">
    <source>
        <dbReference type="ARBA" id="ARBA00048615"/>
    </source>
</evidence>
<evidence type="ECO:0000256" key="7">
    <source>
        <dbReference type="HAMAP-Rule" id="MF_00196"/>
    </source>
</evidence>
<feature type="binding site" evidence="7">
    <location>
        <begin position="3"/>
        <end position="14"/>
    </location>
    <ligand>
        <name>NAD(+)</name>
        <dbReference type="ChEBI" id="CHEBI:57540"/>
    </ligand>
</feature>
<dbReference type="InterPro" id="IPR013118">
    <property type="entry name" value="Mannitol_DH_C"/>
</dbReference>
<dbReference type="Proteomes" id="UP000016462">
    <property type="component" value="Unassembled WGS sequence"/>
</dbReference>
<dbReference type="PANTHER" id="PTHR30524:SF0">
    <property type="entry name" value="ALTRONATE OXIDOREDUCTASE-RELATED"/>
    <property type="match status" value="1"/>
</dbReference>
<evidence type="ECO:0000313" key="11">
    <source>
        <dbReference type="Proteomes" id="UP000016462"/>
    </source>
</evidence>
<protein>
    <recommendedName>
        <fullName evidence="3 7">Mannitol-1-phosphate 5-dehydrogenase</fullName>
        <ecNumber evidence="2 7">1.1.1.17</ecNumber>
    </recommendedName>
</protein>
<dbReference type="PANTHER" id="PTHR30524">
    <property type="entry name" value="MANNITOL-1-PHOSPHATE 5-DEHYDROGENASE"/>
    <property type="match status" value="1"/>
</dbReference>
<dbReference type="InterPro" id="IPR036291">
    <property type="entry name" value="NAD(P)-bd_dom_sf"/>
</dbReference>
<reference evidence="10 11" key="1">
    <citation type="journal article" date="2013" name="Genome Announc.">
        <title>First draft genome sequence from a member of the genus agrococcus, isolated from modern microbialites.</title>
        <authorList>
            <person name="White R.A.III."/>
            <person name="Grassa C.J."/>
            <person name="Suttle C.A."/>
        </authorList>
    </citation>
    <scope>NUCLEOTIDE SEQUENCE [LARGE SCALE GENOMIC DNA]</scope>
    <source>
        <strain evidence="10 11">RW1</strain>
    </source>
</reference>
<dbReference type="Gene3D" id="1.10.1040.10">
    <property type="entry name" value="N-(1-d-carboxylethyl)-l-norvaline Dehydrogenase, domain 2"/>
    <property type="match status" value="1"/>
</dbReference>
<keyword evidence="11" id="KW-1185">Reference proteome</keyword>
<evidence type="ECO:0000259" key="9">
    <source>
        <dbReference type="Pfam" id="PF08125"/>
    </source>
</evidence>
<dbReference type="GO" id="GO:0019592">
    <property type="term" value="P:mannitol catabolic process"/>
    <property type="evidence" value="ECO:0007669"/>
    <property type="project" value="TreeGrafter"/>
</dbReference>
<evidence type="ECO:0000256" key="4">
    <source>
        <dbReference type="ARBA" id="ARBA00023002"/>
    </source>
</evidence>
<feature type="domain" description="Mannitol dehydrogenase N-terminal" evidence="8">
    <location>
        <begin position="1"/>
        <end position="182"/>
    </location>
</feature>
<evidence type="ECO:0000256" key="5">
    <source>
        <dbReference type="ARBA" id="ARBA00023027"/>
    </source>
</evidence>
<dbReference type="SUPFAM" id="SSF51735">
    <property type="entry name" value="NAD(P)-binding Rossmann-fold domains"/>
    <property type="match status" value="1"/>
</dbReference>
<evidence type="ECO:0000259" key="8">
    <source>
        <dbReference type="Pfam" id="PF01232"/>
    </source>
</evidence>
<gene>
    <name evidence="7" type="primary">mtlD</name>
    <name evidence="10" type="ORF">L332_05370</name>
</gene>
<keyword evidence="5 7" id="KW-0520">NAD</keyword>
<accession>U1LA39</accession>
<dbReference type="InterPro" id="IPR000669">
    <property type="entry name" value="Mannitol_DH"/>
</dbReference>
<dbReference type="InterPro" id="IPR013328">
    <property type="entry name" value="6PGD_dom2"/>
</dbReference>
<evidence type="ECO:0000256" key="1">
    <source>
        <dbReference type="ARBA" id="ARBA00006541"/>
    </source>
</evidence>
<dbReference type="InterPro" id="IPR008927">
    <property type="entry name" value="6-PGluconate_DH-like_C_sf"/>
</dbReference>
<dbReference type="EC" id="1.1.1.17" evidence="2 7"/>
<keyword evidence="4 7" id="KW-0560">Oxidoreductase</keyword>
<dbReference type="OrthoDB" id="271711at2"/>